<name>A0A2K1K2R4_PHYPA</name>
<dbReference type="EMBL" id="ABEU02000009">
    <property type="protein sequence ID" value="PNR48071.1"/>
    <property type="molecule type" value="Genomic_DNA"/>
</dbReference>
<reference evidence="2" key="3">
    <citation type="submission" date="2020-12" db="UniProtKB">
        <authorList>
            <consortium name="EnsemblPlants"/>
        </authorList>
    </citation>
    <scope>IDENTIFICATION</scope>
</reference>
<accession>A0A2K1K2R4</accession>
<keyword evidence="3" id="KW-1185">Reference proteome</keyword>
<evidence type="ECO:0000313" key="1">
    <source>
        <dbReference type="EMBL" id="PNR48071.1"/>
    </source>
</evidence>
<reference evidence="1 3" key="1">
    <citation type="journal article" date="2008" name="Science">
        <title>The Physcomitrella genome reveals evolutionary insights into the conquest of land by plants.</title>
        <authorList>
            <person name="Rensing S."/>
            <person name="Lang D."/>
            <person name="Zimmer A."/>
            <person name="Terry A."/>
            <person name="Salamov A."/>
            <person name="Shapiro H."/>
            <person name="Nishiyama T."/>
            <person name="Perroud P.-F."/>
            <person name="Lindquist E."/>
            <person name="Kamisugi Y."/>
            <person name="Tanahashi T."/>
            <person name="Sakakibara K."/>
            <person name="Fujita T."/>
            <person name="Oishi K."/>
            <person name="Shin-I T."/>
            <person name="Kuroki Y."/>
            <person name="Toyoda A."/>
            <person name="Suzuki Y."/>
            <person name="Hashimoto A."/>
            <person name="Yamaguchi K."/>
            <person name="Sugano A."/>
            <person name="Kohara Y."/>
            <person name="Fujiyama A."/>
            <person name="Anterola A."/>
            <person name="Aoki S."/>
            <person name="Ashton N."/>
            <person name="Barbazuk W.B."/>
            <person name="Barker E."/>
            <person name="Bennetzen J."/>
            <person name="Bezanilla M."/>
            <person name="Blankenship R."/>
            <person name="Cho S.H."/>
            <person name="Dutcher S."/>
            <person name="Estelle M."/>
            <person name="Fawcett J.A."/>
            <person name="Gundlach H."/>
            <person name="Hanada K."/>
            <person name="Heyl A."/>
            <person name="Hicks K.A."/>
            <person name="Hugh J."/>
            <person name="Lohr M."/>
            <person name="Mayer K."/>
            <person name="Melkozernov A."/>
            <person name="Murata T."/>
            <person name="Nelson D."/>
            <person name="Pils B."/>
            <person name="Prigge M."/>
            <person name="Reiss B."/>
            <person name="Renner T."/>
            <person name="Rombauts S."/>
            <person name="Rushton P."/>
            <person name="Sanderfoot A."/>
            <person name="Schween G."/>
            <person name="Shiu S.-H."/>
            <person name="Stueber K."/>
            <person name="Theodoulou F.L."/>
            <person name="Tu H."/>
            <person name="Van de Peer Y."/>
            <person name="Verrier P.J."/>
            <person name="Waters E."/>
            <person name="Wood A."/>
            <person name="Yang L."/>
            <person name="Cove D."/>
            <person name="Cuming A."/>
            <person name="Hasebe M."/>
            <person name="Lucas S."/>
            <person name="Mishler D.B."/>
            <person name="Reski R."/>
            <person name="Grigoriev I."/>
            <person name="Quatrano R.S."/>
            <person name="Boore J.L."/>
        </authorList>
    </citation>
    <scope>NUCLEOTIDE SEQUENCE [LARGE SCALE GENOMIC DNA]</scope>
    <source>
        <strain evidence="2 3">cv. Gransden 2004</strain>
    </source>
</reference>
<dbReference type="EnsemblPlants" id="Pp3c9_10760V3.1">
    <property type="protein sequence ID" value="Pp3c9_10760V3.1"/>
    <property type="gene ID" value="Pp3c9_10760"/>
</dbReference>
<organism evidence="1">
    <name type="scientific">Physcomitrium patens</name>
    <name type="common">Spreading-leaved earth moss</name>
    <name type="synonym">Physcomitrella patens</name>
    <dbReference type="NCBI Taxonomy" id="3218"/>
    <lineage>
        <taxon>Eukaryota</taxon>
        <taxon>Viridiplantae</taxon>
        <taxon>Streptophyta</taxon>
        <taxon>Embryophyta</taxon>
        <taxon>Bryophyta</taxon>
        <taxon>Bryophytina</taxon>
        <taxon>Bryopsida</taxon>
        <taxon>Funariidae</taxon>
        <taxon>Funariales</taxon>
        <taxon>Funariaceae</taxon>
        <taxon>Physcomitrium</taxon>
    </lineage>
</organism>
<evidence type="ECO:0000313" key="3">
    <source>
        <dbReference type="Proteomes" id="UP000006727"/>
    </source>
</evidence>
<evidence type="ECO:0000313" key="2">
    <source>
        <dbReference type="EnsemblPlants" id="Pp3c9_10760V3.1"/>
    </source>
</evidence>
<dbReference type="Gramene" id="Pp3c9_10760V3.1">
    <property type="protein sequence ID" value="Pp3c9_10760V3.1"/>
    <property type="gene ID" value="Pp3c9_10760"/>
</dbReference>
<proteinExistence type="predicted"/>
<gene>
    <name evidence="2" type="primary">LOC112286666</name>
    <name evidence="1" type="ORF">PHYPA_012544</name>
</gene>
<dbReference type="Proteomes" id="UP000006727">
    <property type="component" value="Chromosome 9"/>
</dbReference>
<reference evidence="1 3" key="2">
    <citation type="journal article" date="2018" name="Plant J.">
        <title>The Physcomitrella patens chromosome-scale assembly reveals moss genome structure and evolution.</title>
        <authorList>
            <person name="Lang D."/>
            <person name="Ullrich K.K."/>
            <person name="Murat F."/>
            <person name="Fuchs J."/>
            <person name="Jenkins J."/>
            <person name="Haas F.B."/>
            <person name="Piednoel M."/>
            <person name="Gundlach H."/>
            <person name="Van Bel M."/>
            <person name="Meyberg R."/>
            <person name="Vives C."/>
            <person name="Morata J."/>
            <person name="Symeonidi A."/>
            <person name="Hiss M."/>
            <person name="Muchero W."/>
            <person name="Kamisugi Y."/>
            <person name="Saleh O."/>
            <person name="Blanc G."/>
            <person name="Decker E.L."/>
            <person name="van Gessel N."/>
            <person name="Grimwood J."/>
            <person name="Hayes R.D."/>
            <person name="Graham S.W."/>
            <person name="Gunter L.E."/>
            <person name="McDaniel S.F."/>
            <person name="Hoernstein S.N.W."/>
            <person name="Larsson A."/>
            <person name="Li F.W."/>
            <person name="Perroud P.F."/>
            <person name="Phillips J."/>
            <person name="Ranjan P."/>
            <person name="Rokshar D.S."/>
            <person name="Rothfels C.J."/>
            <person name="Schneider L."/>
            <person name="Shu S."/>
            <person name="Stevenson D.W."/>
            <person name="Thummler F."/>
            <person name="Tillich M."/>
            <person name="Villarreal Aguilar J.C."/>
            <person name="Widiez T."/>
            <person name="Wong G.K."/>
            <person name="Wymore A."/>
            <person name="Zhang Y."/>
            <person name="Zimmer A.D."/>
            <person name="Quatrano R.S."/>
            <person name="Mayer K.F.X."/>
            <person name="Goodstein D."/>
            <person name="Casacuberta J.M."/>
            <person name="Vandepoele K."/>
            <person name="Reski R."/>
            <person name="Cuming A.C."/>
            <person name="Tuskan G.A."/>
            <person name="Maumus F."/>
            <person name="Salse J."/>
            <person name="Schmutz J."/>
            <person name="Rensing S.A."/>
        </authorList>
    </citation>
    <scope>NUCLEOTIDE SEQUENCE [LARGE SCALE GENOMIC DNA]</scope>
    <source>
        <strain evidence="2 3">cv. Gransden 2004</strain>
    </source>
</reference>
<dbReference type="AlphaFoldDB" id="A0A2K1K2R4"/>
<sequence length="94" mass="10627">MEGVYGRTHRINRKPHGMVLLRMGWVLTSGLLETSERKGIVKVLHSCTVDNEEGRELTEGCWECVTTTTAGTILNEWNSLAPDVHQHCFHHADE</sequence>
<protein>
    <submittedName>
        <fullName evidence="1 2">Uncharacterized protein</fullName>
    </submittedName>
</protein>